<feature type="signal peptide" evidence="1">
    <location>
        <begin position="1"/>
        <end position="20"/>
    </location>
</feature>
<proteinExistence type="predicted"/>
<dbReference type="Proteomes" id="UP000027222">
    <property type="component" value="Unassembled WGS sequence"/>
</dbReference>
<sequence length="83" mass="9136">MISVLQALTAAVVGIAISSGSDLLCRPWHKQETSKFPGGRKWPIRCHSSPILQTSPFTLTTSPLLTSFEMCTLRKVKPARQII</sequence>
<evidence type="ECO:0000256" key="1">
    <source>
        <dbReference type="SAM" id="SignalP"/>
    </source>
</evidence>
<evidence type="ECO:0000313" key="2">
    <source>
        <dbReference type="EMBL" id="KDR84368.1"/>
    </source>
</evidence>
<dbReference type="HOGENOM" id="CLU_2542723_0_0_1"/>
<feature type="chain" id="PRO_5001647346" description="Secreted protein" evidence="1">
    <location>
        <begin position="21"/>
        <end position="83"/>
    </location>
</feature>
<gene>
    <name evidence="2" type="ORF">GALMADRAFT_709990</name>
</gene>
<evidence type="ECO:0000313" key="3">
    <source>
        <dbReference type="Proteomes" id="UP000027222"/>
    </source>
</evidence>
<keyword evidence="1" id="KW-0732">Signal</keyword>
<name>A0A067TZ70_GALM3</name>
<dbReference type="EMBL" id="KL142368">
    <property type="protein sequence ID" value="KDR84368.1"/>
    <property type="molecule type" value="Genomic_DNA"/>
</dbReference>
<accession>A0A067TZ70</accession>
<reference evidence="3" key="1">
    <citation type="journal article" date="2014" name="Proc. Natl. Acad. Sci. U.S.A.">
        <title>Extensive sampling of basidiomycete genomes demonstrates inadequacy of the white-rot/brown-rot paradigm for wood decay fungi.</title>
        <authorList>
            <person name="Riley R."/>
            <person name="Salamov A.A."/>
            <person name="Brown D.W."/>
            <person name="Nagy L.G."/>
            <person name="Floudas D."/>
            <person name="Held B.W."/>
            <person name="Levasseur A."/>
            <person name="Lombard V."/>
            <person name="Morin E."/>
            <person name="Otillar R."/>
            <person name="Lindquist E.A."/>
            <person name="Sun H."/>
            <person name="LaButti K.M."/>
            <person name="Schmutz J."/>
            <person name="Jabbour D."/>
            <person name="Luo H."/>
            <person name="Baker S.E."/>
            <person name="Pisabarro A.G."/>
            <person name="Walton J.D."/>
            <person name="Blanchette R.A."/>
            <person name="Henrissat B."/>
            <person name="Martin F."/>
            <person name="Cullen D."/>
            <person name="Hibbett D.S."/>
            <person name="Grigoriev I.V."/>
        </authorList>
    </citation>
    <scope>NUCLEOTIDE SEQUENCE [LARGE SCALE GENOMIC DNA]</scope>
    <source>
        <strain evidence="3">CBS 339.88</strain>
    </source>
</reference>
<protein>
    <recommendedName>
        <fullName evidence="4">Secreted protein</fullName>
    </recommendedName>
</protein>
<evidence type="ECO:0008006" key="4">
    <source>
        <dbReference type="Google" id="ProtNLM"/>
    </source>
</evidence>
<organism evidence="2 3">
    <name type="scientific">Galerina marginata (strain CBS 339.88)</name>
    <dbReference type="NCBI Taxonomy" id="685588"/>
    <lineage>
        <taxon>Eukaryota</taxon>
        <taxon>Fungi</taxon>
        <taxon>Dikarya</taxon>
        <taxon>Basidiomycota</taxon>
        <taxon>Agaricomycotina</taxon>
        <taxon>Agaricomycetes</taxon>
        <taxon>Agaricomycetidae</taxon>
        <taxon>Agaricales</taxon>
        <taxon>Agaricineae</taxon>
        <taxon>Strophariaceae</taxon>
        <taxon>Galerina</taxon>
    </lineage>
</organism>
<dbReference type="AlphaFoldDB" id="A0A067TZ70"/>
<keyword evidence="3" id="KW-1185">Reference proteome</keyword>